<dbReference type="RefSeq" id="WP_091519647.1">
    <property type="nucleotide sequence ID" value="NZ_FOVI01000004.1"/>
</dbReference>
<dbReference type="OrthoDB" id="1441638at2"/>
<dbReference type="AlphaFoldDB" id="A0A1I4Y7Z6"/>
<dbReference type="EMBL" id="FOVI01000004">
    <property type="protein sequence ID" value="SFN34135.1"/>
    <property type="molecule type" value="Genomic_DNA"/>
</dbReference>
<dbReference type="Proteomes" id="UP000199036">
    <property type="component" value="Unassembled WGS sequence"/>
</dbReference>
<dbReference type="STRING" id="913024.SAMN05421741_10456"/>
<reference evidence="2" key="1">
    <citation type="submission" date="2016-10" db="EMBL/GenBank/DDBJ databases">
        <authorList>
            <person name="Varghese N."/>
            <person name="Submissions S."/>
        </authorList>
    </citation>
    <scope>NUCLEOTIDE SEQUENCE [LARGE SCALE GENOMIC DNA]</scope>
    <source>
        <strain evidence="2">DS-12</strain>
    </source>
</reference>
<evidence type="ECO:0000313" key="2">
    <source>
        <dbReference type="Proteomes" id="UP000199036"/>
    </source>
</evidence>
<evidence type="ECO:0000313" key="1">
    <source>
        <dbReference type="EMBL" id="SFN34135.1"/>
    </source>
</evidence>
<protein>
    <submittedName>
        <fullName evidence="1">Uncharacterized protein</fullName>
    </submittedName>
</protein>
<accession>A0A1I4Y7Z6</accession>
<organism evidence="1 2">
    <name type="scientific">Paenimyroides ummariense</name>
    <dbReference type="NCBI Taxonomy" id="913024"/>
    <lineage>
        <taxon>Bacteria</taxon>
        <taxon>Pseudomonadati</taxon>
        <taxon>Bacteroidota</taxon>
        <taxon>Flavobacteriia</taxon>
        <taxon>Flavobacteriales</taxon>
        <taxon>Flavobacteriaceae</taxon>
        <taxon>Paenimyroides</taxon>
    </lineage>
</organism>
<keyword evidence="2" id="KW-1185">Reference proteome</keyword>
<name>A0A1I4Y7Z6_9FLAO</name>
<sequence length="118" mass="13645">MENSNAQKIIKALQAEVISNGIVAKTIVPELKKLREFALLEEKPVLVKALRLAYEHIDENDDFLVNIPTDEPIEEDSEINNENSSTESFTYFMSLMLDLENKHNLADLKEYNQQFQQF</sequence>
<gene>
    <name evidence="1" type="ORF">SAMN05421741_10456</name>
</gene>
<proteinExistence type="predicted"/>